<keyword evidence="1" id="KW-0614">Plasmid</keyword>
<evidence type="ECO:0000313" key="1">
    <source>
        <dbReference type="EMBL" id="ABX77149.1"/>
    </source>
</evidence>
<name>A9M538_9VIBR</name>
<protein>
    <submittedName>
        <fullName evidence="1">Uncharacterized protein</fullName>
    </submittedName>
</protein>
<gene>
    <name evidence="1" type="ORF">BMSF_0011</name>
</gene>
<reference evidence="1" key="1">
    <citation type="journal article" date="2007" name="Appl. Environ. Microbiol.">
        <title>Sequence characterization and comparative analysis of three plasmids isolated from environmental Vibrio spp.</title>
        <authorList>
            <person name="Hazen T.H."/>
            <person name="Wu D."/>
            <person name="Eisen J.A."/>
            <person name="Sobecky P.A."/>
        </authorList>
    </citation>
    <scope>NUCLEOTIDE SEQUENCE [LARGE SCALE GENOMIC DNA]</scope>
    <source>
        <strain evidence="1">09022</strain>
        <plasmid evidence="1">p09022A</plasmid>
    </source>
</reference>
<proteinExistence type="predicted"/>
<accession>A9M538</accession>
<dbReference type="EMBL" id="CP000757">
    <property type="protein sequence ID" value="ABX77149.1"/>
    <property type="molecule type" value="Genomic_DNA"/>
</dbReference>
<sequence>MALNLIKLLTWHEANKQIVGQKVPDTGERVLVYLPDINWFTMATFVRDKHGECFALHCVMEGNRPIMAKIVDIGEVEIHWASLTPEVAKADVSALSDS</sequence>
<dbReference type="RefSeq" id="WP_012219958.1">
    <property type="nucleotide sequence ID" value="NC_010114.1"/>
</dbReference>
<geneLocation type="plasmid" evidence="1">
    <name>p09022A</name>
</geneLocation>
<organism evidence="1">
    <name type="scientific">Vibrio sp. 09022</name>
    <dbReference type="NCBI Taxonomy" id="452804"/>
    <lineage>
        <taxon>Bacteria</taxon>
        <taxon>Pseudomonadati</taxon>
        <taxon>Pseudomonadota</taxon>
        <taxon>Gammaproteobacteria</taxon>
        <taxon>Vibrionales</taxon>
        <taxon>Vibrionaceae</taxon>
        <taxon>Vibrio</taxon>
    </lineage>
</organism>
<dbReference type="AlphaFoldDB" id="A9M538"/>